<comment type="similarity">
    <text evidence="3">In the N-terminal section; belongs to the leguminous lectin family.</text>
</comment>
<keyword evidence="6" id="KW-1003">Cell membrane</keyword>
<dbReference type="FunFam" id="3.30.200.20:FF:000112">
    <property type="entry name" value="Lectin-domain containing receptor kinase A4.3"/>
    <property type="match status" value="1"/>
</dbReference>
<keyword evidence="12 21" id="KW-0547">Nucleotide-binding</keyword>
<feature type="signal peptide" evidence="23">
    <location>
        <begin position="1"/>
        <end position="18"/>
    </location>
</feature>
<keyword evidence="8" id="KW-0808">Transferase</keyword>
<feature type="binding site" evidence="21">
    <location>
        <position position="376"/>
    </location>
    <ligand>
        <name>ATP</name>
        <dbReference type="ChEBI" id="CHEBI:30616"/>
    </ligand>
</feature>
<keyword evidence="9 22" id="KW-0812">Transmembrane</keyword>
<evidence type="ECO:0000256" key="14">
    <source>
        <dbReference type="ARBA" id="ARBA00022840"/>
    </source>
</evidence>
<evidence type="ECO:0000256" key="21">
    <source>
        <dbReference type="PROSITE-ProRule" id="PRU10141"/>
    </source>
</evidence>
<keyword evidence="10 23" id="KW-0732">Signal</keyword>
<dbReference type="InterPro" id="IPR000719">
    <property type="entry name" value="Prot_kinase_dom"/>
</dbReference>
<organism evidence="25 26">
    <name type="scientific">Panicum virgatum</name>
    <name type="common">Blackwell switchgrass</name>
    <dbReference type="NCBI Taxonomy" id="38727"/>
    <lineage>
        <taxon>Eukaryota</taxon>
        <taxon>Viridiplantae</taxon>
        <taxon>Streptophyta</taxon>
        <taxon>Embryophyta</taxon>
        <taxon>Tracheophyta</taxon>
        <taxon>Spermatophyta</taxon>
        <taxon>Magnoliopsida</taxon>
        <taxon>Liliopsida</taxon>
        <taxon>Poales</taxon>
        <taxon>Poaceae</taxon>
        <taxon>PACMAD clade</taxon>
        <taxon>Panicoideae</taxon>
        <taxon>Panicodae</taxon>
        <taxon>Paniceae</taxon>
        <taxon>Panicinae</taxon>
        <taxon>Panicum</taxon>
        <taxon>Panicum sect. Hiantes</taxon>
    </lineage>
</organism>
<dbReference type="GO" id="GO:1901001">
    <property type="term" value="P:negative regulation of response to salt stress"/>
    <property type="evidence" value="ECO:0007669"/>
    <property type="project" value="UniProtKB-ARBA"/>
</dbReference>
<evidence type="ECO:0000256" key="13">
    <source>
        <dbReference type="ARBA" id="ARBA00022777"/>
    </source>
</evidence>
<dbReference type="InterPro" id="IPR013320">
    <property type="entry name" value="ConA-like_dom_sf"/>
</dbReference>
<dbReference type="EC" id="2.7.11.1" evidence="5"/>
<keyword evidence="16 22" id="KW-0472">Membrane</keyword>
<dbReference type="FunFam" id="2.60.120.200:FF:000051">
    <property type="entry name" value="L-type lectin-domain containing receptor kinase V.9"/>
    <property type="match status" value="1"/>
</dbReference>
<dbReference type="InterPro" id="IPR011009">
    <property type="entry name" value="Kinase-like_dom_sf"/>
</dbReference>
<evidence type="ECO:0000256" key="19">
    <source>
        <dbReference type="ARBA" id="ARBA00048659"/>
    </source>
</evidence>
<dbReference type="Pfam" id="PF00069">
    <property type="entry name" value="Pkinase"/>
    <property type="match status" value="1"/>
</dbReference>
<sequence length="673" mass="75064">MKAMSSSLLCAIFTSVLCFATIAAGGDDQFLFSGFAGANITLDGVATITPDGLVDLTNAHERLIGHMFYPTALHFRKSPNSIVQSFSVSFAFGIHPNYRPSQGFAFFIAKSMNFSSAIDLQYFGIFNTMNQGNLSNHIFAIEIDTLLNSELRDIDANHIGIDINSVISNESHTAGFYDDNNGLFNPLNLTTGEAMLVWIDYSEETSQINVSMSSLYMSKPGRPLISTIYNLSTVITEVAYLGFASGAGKDNTRHYILGWSFGMNRPAPIIDIRKLPKLPRVGPKPQPKVLVVVLPIATGTLVFTVGLTVFLLVRRNKKYAELREDWETEFGPHRFSYKDLYYSTGGFKTKNLLGVGGFGRVYKGMLPKSNVEIAVKRVSHESKQGMKEFVAEIVSIGRLQHRNIAHLLGYCRRKGELFLVYEYMPNGSLDKYLHSQDNKPTLSWPHRFQIIKGIASGLLYLHEEWEKVVIHRDIKASNILLDNEMNARLGDFGLARLYDHGLVDSSTTHVVGTIGYLAPELACTRKATPLTDVFSFGIFILEVVCGRRPIRQNAQEKQVMLVDWVLEHWHNRTITDTVDAALHGDYNVSEACLALKLGLLCSHPFVDRRPTMRQVVKYLEGDAESPELTPTHMNFEMLAMMQNEGFDPYIMSYPSSMTSHGSVSDISTTGTGR</sequence>
<keyword evidence="13" id="KW-0418">Kinase</keyword>
<evidence type="ECO:0000259" key="24">
    <source>
        <dbReference type="PROSITE" id="PS50011"/>
    </source>
</evidence>
<evidence type="ECO:0000256" key="11">
    <source>
        <dbReference type="ARBA" id="ARBA00022734"/>
    </source>
</evidence>
<dbReference type="AlphaFoldDB" id="A0A8T0REY2"/>
<comment type="catalytic activity">
    <reaction evidence="20">
        <text>L-seryl-[protein] + ATP = O-phospho-L-seryl-[protein] + ADP + H(+)</text>
        <dbReference type="Rhea" id="RHEA:17989"/>
        <dbReference type="Rhea" id="RHEA-COMP:9863"/>
        <dbReference type="Rhea" id="RHEA-COMP:11604"/>
        <dbReference type="ChEBI" id="CHEBI:15378"/>
        <dbReference type="ChEBI" id="CHEBI:29999"/>
        <dbReference type="ChEBI" id="CHEBI:30616"/>
        <dbReference type="ChEBI" id="CHEBI:83421"/>
        <dbReference type="ChEBI" id="CHEBI:456216"/>
        <dbReference type="EC" id="2.7.11.1"/>
    </reaction>
    <physiologicalReaction direction="left-to-right" evidence="20">
        <dbReference type="Rhea" id="RHEA:17990"/>
    </physiologicalReaction>
</comment>
<dbReference type="GO" id="GO:0004674">
    <property type="term" value="F:protein serine/threonine kinase activity"/>
    <property type="evidence" value="ECO:0007669"/>
    <property type="project" value="UniProtKB-KW"/>
</dbReference>
<evidence type="ECO:0000256" key="15">
    <source>
        <dbReference type="ARBA" id="ARBA00022989"/>
    </source>
</evidence>
<dbReference type="PROSITE" id="PS00107">
    <property type="entry name" value="PROTEIN_KINASE_ATP"/>
    <property type="match status" value="1"/>
</dbReference>
<feature type="chain" id="PRO_5035745914" description="non-specific serine/threonine protein kinase" evidence="23">
    <location>
        <begin position="19"/>
        <end position="673"/>
    </location>
</feature>
<dbReference type="GO" id="GO:0030246">
    <property type="term" value="F:carbohydrate binding"/>
    <property type="evidence" value="ECO:0007669"/>
    <property type="project" value="UniProtKB-KW"/>
</dbReference>
<dbReference type="PROSITE" id="PS00108">
    <property type="entry name" value="PROTEIN_KINASE_ST"/>
    <property type="match status" value="1"/>
</dbReference>
<keyword evidence="11" id="KW-0430">Lectin</keyword>
<evidence type="ECO:0000256" key="17">
    <source>
        <dbReference type="ARBA" id="ARBA00023170"/>
    </source>
</evidence>
<dbReference type="InterPro" id="IPR001220">
    <property type="entry name" value="Legume_lectin_dom"/>
</dbReference>
<gene>
    <name evidence="25" type="ORF">PVAP13_6KG307000</name>
</gene>
<dbReference type="PROSITE" id="PS50011">
    <property type="entry name" value="PROTEIN_KINASE_DOM"/>
    <property type="match status" value="1"/>
</dbReference>
<dbReference type="InterPro" id="IPR008271">
    <property type="entry name" value="Ser/Thr_kinase_AS"/>
</dbReference>
<evidence type="ECO:0000256" key="18">
    <source>
        <dbReference type="ARBA" id="ARBA00023180"/>
    </source>
</evidence>
<keyword evidence="7" id="KW-0723">Serine/threonine-protein kinase</keyword>
<dbReference type="Gene3D" id="2.60.120.200">
    <property type="match status" value="1"/>
</dbReference>
<evidence type="ECO:0000256" key="23">
    <source>
        <dbReference type="SAM" id="SignalP"/>
    </source>
</evidence>
<dbReference type="SMART" id="SM00220">
    <property type="entry name" value="S_TKc"/>
    <property type="match status" value="1"/>
</dbReference>
<comment type="similarity">
    <text evidence="4">In the C-terminal section; belongs to the protein kinase superfamily. Ser/Thr protein kinase family.</text>
</comment>
<dbReference type="Gene3D" id="1.10.510.10">
    <property type="entry name" value="Transferase(Phosphotransferase) domain 1"/>
    <property type="match status" value="1"/>
</dbReference>
<evidence type="ECO:0000256" key="16">
    <source>
        <dbReference type="ARBA" id="ARBA00023136"/>
    </source>
</evidence>
<feature type="domain" description="Protein kinase" evidence="24">
    <location>
        <begin position="347"/>
        <end position="606"/>
    </location>
</feature>
<evidence type="ECO:0000256" key="6">
    <source>
        <dbReference type="ARBA" id="ARBA00022475"/>
    </source>
</evidence>
<name>A0A8T0REY2_PANVG</name>
<evidence type="ECO:0000256" key="4">
    <source>
        <dbReference type="ARBA" id="ARBA00010217"/>
    </source>
</evidence>
<keyword evidence="18" id="KW-0325">Glycoprotein</keyword>
<dbReference type="CDD" id="cd06899">
    <property type="entry name" value="lectin_legume_LecRK_Arcelin_ConA"/>
    <property type="match status" value="1"/>
</dbReference>
<keyword evidence="17" id="KW-0675">Receptor</keyword>
<dbReference type="InterPro" id="IPR050528">
    <property type="entry name" value="L-type_Lectin-RKs"/>
</dbReference>
<evidence type="ECO:0000256" key="9">
    <source>
        <dbReference type="ARBA" id="ARBA00022692"/>
    </source>
</evidence>
<dbReference type="PANTHER" id="PTHR27007">
    <property type="match status" value="1"/>
</dbReference>
<feature type="transmembrane region" description="Helical" evidence="22">
    <location>
        <begin position="289"/>
        <end position="313"/>
    </location>
</feature>
<dbReference type="Gene3D" id="3.30.200.20">
    <property type="entry name" value="Phosphorylase Kinase, domain 1"/>
    <property type="match status" value="1"/>
</dbReference>
<evidence type="ECO:0000313" key="26">
    <source>
        <dbReference type="Proteomes" id="UP000823388"/>
    </source>
</evidence>
<evidence type="ECO:0000256" key="8">
    <source>
        <dbReference type="ARBA" id="ARBA00022679"/>
    </source>
</evidence>
<dbReference type="GO" id="GO:0005886">
    <property type="term" value="C:plasma membrane"/>
    <property type="evidence" value="ECO:0007669"/>
    <property type="project" value="UniProtKB-SubCell"/>
</dbReference>
<dbReference type="SUPFAM" id="SSF49899">
    <property type="entry name" value="Concanavalin A-like lectins/glucanases"/>
    <property type="match status" value="1"/>
</dbReference>
<evidence type="ECO:0000256" key="2">
    <source>
        <dbReference type="ARBA" id="ARBA00004479"/>
    </source>
</evidence>
<evidence type="ECO:0000256" key="20">
    <source>
        <dbReference type="ARBA" id="ARBA00048977"/>
    </source>
</evidence>
<dbReference type="InterPro" id="IPR017441">
    <property type="entry name" value="Protein_kinase_ATP_BS"/>
</dbReference>
<protein>
    <recommendedName>
        <fullName evidence="5">non-specific serine/threonine protein kinase</fullName>
        <ecNumber evidence="5">2.7.11.1</ecNumber>
    </recommendedName>
</protein>
<keyword evidence="14 21" id="KW-0067">ATP-binding</keyword>
<dbReference type="GO" id="GO:0005524">
    <property type="term" value="F:ATP binding"/>
    <property type="evidence" value="ECO:0007669"/>
    <property type="project" value="UniProtKB-UniRule"/>
</dbReference>
<dbReference type="SUPFAM" id="SSF56112">
    <property type="entry name" value="Protein kinase-like (PK-like)"/>
    <property type="match status" value="1"/>
</dbReference>
<dbReference type="Proteomes" id="UP000823388">
    <property type="component" value="Chromosome 6K"/>
</dbReference>
<evidence type="ECO:0000256" key="7">
    <source>
        <dbReference type="ARBA" id="ARBA00022527"/>
    </source>
</evidence>
<dbReference type="OrthoDB" id="543442at2759"/>
<dbReference type="Pfam" id="PF00139">
    <property type="entry name" value="Lectin_legB"/>
    <property type="match status" value="1"/>
</dbReference>
<evidence type="ECO:0000256" key="5">
    <source>
        <dbReference type="ARBA" id="ARBA00012513"/>
    </source>
</evidence>
<evidence type="ECO:0000256" key="1">
    <source>
        <dbReference type="ARBA" id="ARBA00004236"/>
    </source>
</evidence>
<keyword evidence="26" id="KW-1185">Reference proteome</keyword>
<proteinExistence type="inferred from homology"/>
<evidence type="ECO:0000256" key="12">
    <source>
        <dbReference type="ARBA" id="ARBA00022741"/>
    </source>
</evidence>
<evidence type="ECO:0000256" key="22">
    <source>
        <dbReference type="SAM" id="Phobius"/>
    </source>
</evidence>
<comment type="caution">
    <text evidence="25">The sequence shown here is derived from an EMBL/GenBank/DDBJ whole genome shotgun (WGS) entry which is preliminary data.</text>
</comment>
<comment type="subcellular location">
    <subcellularLocation>
        <location evidence="1">Cell membrane</location>
    </subcellularLocation>
    <subcellularLocation>
        <location evidence="2">Membrane</location>
        <topology evidence="2">Single-pass type I membrane protein</topology>
    </subcellularLocation>
</comment>
<dbReference type="EMBL" id="CM029047">
    <property type="protein sequence ID" value="KAG2584461.1"/>
    <property type="molecule type" value="Genomic_DNA"/>
</dbReference>
<evidence type="ECO:0000313" key="25">
    <source>
        <dbReference type="EMBL" id="KAG2584461.1"/>
    </source>
</evidence>
<reference evidence="25" key="1">
    <citation type="submission" date="2020-05" db="EMBL/GenBank/DDBJ databases">
        <title>WGS assembly of Panicum virgatum.</title>
        <authorList>
            <person name="Lovell J.T."/>
            <person name="Jenkins J."/>
            <person name="Shu S."/>
            <person name="Juenger T.E."/>
            <person name="Schmutz J."/>
        </authorList>
    </citation>
    <scope>NUCLEOTIDE SEQUENCE</scope>
    <source>
        <strain evidence="25">AP13</strain>
    </source>
</reference>
<evidence type="ECO:0000256" key="10">
    <source>
        <dbReference type="ARBA" id="ARBA00022729"/>
    </source>
</evidence>
<keyword evidence="15 22" id="KW-1133">Transmembrane helix</keyword>
<dbReference type="FunFam" id="1.10.510.10:FF:000517">
    <property type="entry name" value="Putative receptor kinase Lecrk"/>
    <property type="match status" value="1"/>
</dbReference>
<comment type="catalytic activity">
    <reaction evidence="19">
        <text>L-threonyl-[protein] + ATP = O-phospho-L-threonyl-[protein] + ADP + H(+)</text>
        <dbReference type="Rhea" id="RHEA:46608"/>
        <dbReference type="Rhea" id="RHEA-COMP:11060"/>
        <dbReference type="Rhea" id="RHEA-COMP:11605"/>
        <dbReference type="ChEBI" id="CHEBI:15378"/>
        <dbReference type="ChEBI" id="CHEBI:30013"/>
        <dbReference type="ChEBI" id="CHEBI:30616"/>
        <dbReference type="ChEBI" id="CHEBI:61977"/>
        <dbReference type="ChEBI" id="CHEBI:456216"/>
        <dbReference type="EC" id="2.7.11.1"/>
    </reaction>
    <physiologicalReaction direction="left-to-right" evidence="19">
        <dbReference type="Rhea" id="RHEA:46609"/>
    </physiologicalReaction>
</comment>
<evidence type="ECO:0000256" key="3">
    <source>
        <dbReference type="ARBA" id="ARBA00008536"/>
    </source>
</evidence>
<accession>A0A8T0REY2</accession>
<dbReference type="CDD" id="cd14066">
    <property type="entry name" value="STKc_IRAK"/>
    <property type="match status" value="1"/>
</dbReference>